<dbReference type="Pfam" id="PF13531">
    <property type="entry name" value="SBP_bac_11"/>
    <property type="match status" value="1"/>
</dbReference>
<dbReference type="NCBIfam" id="TIGR01256">
    <property type="entry name" value="modA"/>
    <property type="match status" value="1"/>
</dbReference>
<evidence type="ECO:0000256" key="3">
    <source>
        <dbReference type="ARBA" id="ARBA00022729"/>
    </source>
</evidence>
<sequence>MFKGAFRFLSRAVLVAAFLSLSPSVSLGAGGGDLMVAVVFGFKPPMERIVEKYNESGVKLSVSYGTSGEIARQISMGAPYQVFICSDRRWEDFVKSKGLVKHGFEIASNPVVLWTPKGKKPLELKDLPNSKIAIPDPNTAAYGIKAREYLEKVGLWNSMVSKGMVIMGGGPQRAALVAKTGMADGAIIGCSVAKDMKEGSFVEVPVKAPVFTVLVLKGASREAEALAEFLRSRDSVKGILEDCGFIPLR</sequence>
<dbReference type="AlphaFoldDB" id="H0UNG9"/>
<feature type="signal peptide" evidence="4">
    <location>
        <begin position="1"/>
        <end position="28"/>
    </location>
</feature>
<comment type="similarity">
    <text evidence="1">Belongs to the bacterial solute-binding protein ModA family.</text>
</comment>
<organism evidence="5 6">
    <name type="scientific">Thermanaerovibrio velox DSM 12556</name>
    <dbReference type="NCBI Taxonomy" id="926567"/>
    <lineage>
        <taxon>Bacteria</taxon>
        <taxon>Thermotogati</taxon>
        <taxon>Synergistota</taxon>
        <taxon>Synergistia</taxon>
        <taxon>Synergistales</taxon>
        <taxon>Synergistaceae</taxon>
        <taxon>Thermanaerovibrio</taxon>
    </lineage>
</organism>
<dbReference type="GO" id="GO:0046872">
    <property type="term" value="F:metal ion binding"/>
    <property type="evidence" value="ECO:0007669"/>
    <property type="project" value="UniProtKB-KW"/>
</dbReference>
<dbReference type="HOGENOM" id="CLU_1142160_0_0_0"/>
<name>H0UNG9_9BACT</name>
<evidence type="ECO:0000256" key="2">
    <source>
        <dbReference type="ARBA" id="ARBA00022723"/>
    </source>
</evidence>
<keyword evidence="2" id="KW-0479">Metal-binding</keyword>
<dbReference type="RefSeq" id="WP_006582869.1">
    <property type="nucleotide sequence ID" value="NZ_CM001377.1"/>
</dbReference>
<evidence type="ECO:0000313" key="5">
    <source>
        <dbReference type="EMBL" id="EHM09376.1"/>
    </source>
</evidence>
<dbReference type="PANTHER" id="PTHR30632">
    <property type="entry name" value="MOLYBDATE-BINDING PERIPLASMIC PROTEIN"/>
    <property type="match status" value="1"/>
</dbReference>
<reference evidence="5 6" key="1">
    <citation type="submission" date="2011-10" db="EMBL/GenBank/DDBJ databases">
        <title>The Noncontiguous Finished genome of Thermanaerovibrio velox DSM 12556.</title>
        <authorList>
            <consortium name="US DOE Joint Genome Institute (JGI-PGF)"/>
            <person name="Lucas S."/>
            <person name="Copeland A."/>
            <person name="Lapidus A."/>
            <person name="Glavina del Rio T."/>
            <person name="Dalin E."/>
            <person name="Tice H."/>
            <person name="Bruce D."/>
            <person name="Goodwin L."/>
            <person name="Pitluck S."/>
            <person name="Peters L."/>
            <person name="Mikhailova N."/>
            <person name="Teshima H."/>
            <person name="Kyrpides N."/>
            <person name="Mavromatis K."/>
            <person name="Ivanova N."/>
            <person name="Markowitz V."/>
            <person name="Cheng J.-F."/>
            <person name="Hugenholtz P."/>
            <person name="Woyke T."/>
            <person name="Wu D."/>
            <person name="Spring S."/>
            <person name="Brambilla E.-M."/>
            <person name="Klenk H.-P."/>
            <person name="Eisen J.A."/>
        </authorList>
    </citation>
    <scope>NUCLEOTIDE SEQUENCE [LARGE SCALE GENOMIC DNA]</scope>
    <source>
        <strain evidence="5 6">DSM 12556</strain>
    </source>
</reference>
<dbReference type="OrthoDB" id="4283at2"/>
<dbReference type="STRING" id="926567.TheveDRAFT_0192"/>
<dbReference type="PANTHER" id="PTHR30632:SF14">
    <property type="entry name" value="TUNGSTATE_MOLYBDATE_CHROMATE-BINDING PROTEIN MODA"/>
    <property type="match status" value="1"/>
</dbReference>
<dbReference type="InterPro" id="IPR050682">
    <property type="entry name" value="ModA/WtpA"/>
</dbReference>
<evidence type="ECO:0000256" key="1">
    <source>
        <dbReference type="ARBA" id="ARBA00009175"/>
    </source>
</evidence>
<dbReference type="InterPro" id="IPR005950">
    <property type="entry name" value="ModA"/>
</dbReference>
<keyword evidence="3 4" id="KW-0732">Signal</keyword>
<protein>
    <submittedName>
        <fullName evidence="5">Molybdenum ABC transporter, periplasmic molybdate-binding protein</fullName>
    </submittedName>
</protein>
<dbReference type="EMBL" id="CM001377">
    <property type="protein sequence ID" value="EHM09376.1"/>
    <property type="molecule type" value="Genomic_DNA"/>
</dbReference>
<dbReference type="Proteomes" id="UP000005730">
    <property type="component" value="Chromosome"/>
</dbReference>
<dbReference type="Gene3D" id="3.40.190.10">
    <property type="entry name" value="Periplasmic binding protein-like II"/>
    <property type="match status" value="2"/>
</dbReference>
<feature type="chain" id="PRO_5003540941" evidence="4">
    <location>
        <begin position="29"/>
        <end position="249"/>
    </location>
</feature>
<dbReference type="SUPFAM" id="SSF53850">
    <property type="entry name" value="Periplasmic binding protein-like II"/>
    <property type="match status" value="1"/>
</dbReference>
<evidence type="ECO:0000256" key="4">
    <source>
        <dbReference type="SAM" id="SignalP"/>
    </source>
</evidence>
<dbReference type="GO" id="GO:0030973">
    <property type="term" value="F:molybdate ion binding"/>
    <property type="evidence" value="ECO:0007669"/>
    <property type="project" value="TreeGrafter"/>
</dbReference>
<evidence type="ECO:0000313" key="6">
    <source>
        <dbReference type="Proteomes" id="UP000005730"/>
    </source>
</evidence>
<dbReference type="eggNOG" id="COG0725">
    <property type="taxonomic scope" value="Bacteria"/>
</dbReference>
<accession>H0UNG9</accession>
<gene>
    <name evidence="5" type="ORF">TheveDRAFT_0192</name>
</gene>
<keyword evidence="6" id="KW-1185">Reference proteome</keyword>
<dbReference type="GO" id="GO:0015689">
    <property type="term" value="P:molybdate ion transport"/>
    <property type="evidence" value="ECO:0007669"/>
    <property type="project" value="InterPro"/>
</dbReference>
<proteinExistence type="inferred from homology"/>